<keyword evidence="1" id="KW-1133">Transmembrane helix</keyword>
<sequence length="235" mass="26442">MANTSYYQSTVVDHYLRSAGSLVSLGAPHAEPLVFQQDDDSQLLQGTAILVAAWALSICMPKPQRTSHFKTRLVEWISAIDIVVHMLSWLMSVRNISVDGFAGFLPTLSGSIVCQTLQLIRLTTMVWVIRHFFDSPSSPLYGHEEKRKMSKSLHKQSQLETNFLLDFISKTIDKLIVFAVLLASIMLLFGSVLFLALQSTHRFFKNSSYYNGAVHHIKHFVSVLPVSSHQLSSKF</sequence>
<reference evidence="2 3" key="1">
    <citation type="submission" date="2024-05" db="EMBL/GenBank/DDBJ databases">
        <authorList>
            <person name="Wallberg A."/>
        </authorList>
    </citation>
    <scope>NUCLEOTIDE SEQUENCE [LARGE SCALE GENOMIC DNA]</scope>
</reference>
<dbReference type="Proteomes" id="UP001497623">
    <property type="component" value="Unassembled WGS sequence"/>
</dbReference>
<keyword evidence="3" id="KW-1185">Reference proteome</keyword>
<dbReference type="EMBL" id="CAXKWB010004330">
    <property type="protein sequence ID" value="CAL4073360.1"/>
    <property type="molecule type" value="Genomic_DNA"/>
</dbReference>
<keyword evidence="1" id="KW-0812">Transmembrane</keyword>
<comment type="caution">
    <text evidence="2">The sequence shown here is derived from an EMBL/GenBank/DDBJ whole genome shotgun (WGS) entry which is preliminary data.</text>
</comment>
<gene>
    <name evidence="2" type="ORF">MNOR_LOCUS9103</name>
</gene>
<proteinExistence type="predicted"/>
<dbReference type="AlphaFoldDB" id="A0AAV2QAZ7"/>
<organism evidence="2 3">
    <name type="scientific">Meganyctiphanes norvegica</name>
    <name type="common">Northern krill</name>
    <name type="synonym">Thysanopoda norvegica</name>
    <dbReference type="NCBI Taxonomy" id="48144"/>
    <lineage>
        <taxon>Eukaryota</taxon>
        <taxon>Metazoa</taxon>
        <taxon>Ecdysozoa</taxon>
        <taxon>Arthropoda</taxon>
        <taxon>Crustacea</taxon>
        <taxon>Multicrustacea</taxon>
        <taxon>Malacostraca</taxon>
        <taxon>Eumalacostraca</taxon>
        <taxon>Eucarida</taxon>
        <taxon>Euphausiacea</taxon>
        <taxon>Euphausiidae</taxon>
        <taxon>Meganyctiphanes</taxon>
    </lineage>
</organism>
<feature type="transmembrane region" description="Helical" evidence="1">
    <location>
        <begin position="175"/>
        <end position="197"/>
    </location>
</feature>
<evidence type="ECO:0000313" key="2">
    <source>
        <dbReference type="EMBL" id="CAL4073360.1"/>
    </source>
</evidence>
<evidence type="ECO:0000313" key="3">
    <source>
        <dbReference type="Proteomes" id="UP001497623"/>
    </source>
</evidence>
<keyword evidence="1" id="KW-0472">Membrane</keyword>
<protein>
    <submittedName>
        <fullName evidence="2">Uncharacterized protein</fullName>
    </submittedName>
</protein>
<evidence type="ECO:0000256" key="1">
    <source>
        <dbReference type="SAM" id="Phobius"/>
    </source>
</evidence>
<name>A0AAV2QAZ7_MEGNR</name>
<accession>A0AAV2QAZ7</accession>